<protein>
    <submittedName>
        <fullName evidence="1">Uncharacterized protein</fullName>
    </submittedName>
</protein>
<keyword evidence="2" id="KW-1185">Reference proteome</keyword>
<evidence type="ECO:0000313" key="1">
    <source>
        <dbReference type="EMBL" id="EYC23823.1"/>
    </source>
</evidence>
<reference evidence="2" key="1">
    <citation type="journal article" date="2015" name="Nat. Genet.">
        <title>The genome and transcriptome of the zoonotic hookworm Ancylostoma ceylanicum identify infection-specific gene families.</title>
        <authorList>
            <person name="Schwarz E.M."/>
            <person name="Hu Y."/>
            <person name="Antoshechkin I."/>
            <person name="Miller M.M."/>
            <person name="Sternberg P.W."/>
            <person name="Aroian R.V."/>
        </authorList>
    </citation>
    <scope>NUCLEOTIDE SEQUENCE</scope>
    <source>
        <strain evidence="2">HY135</strain>
    </source>
</reference>
<name>A0A016VAQ8_9BILA</name>
<comment type="caution">
    <text evidence="1">The sequence shown here is derived from an EMBL/GenBank/DDBJ whole genome shotgun (WGS) entry which is preliminary data.</text>
</comment>
<sequence>MIHSQLFARTQQLMETGVERLFFPYLSFLSEKTDAVNPTQQLRQYYRLMIPETARNPQEKRQKSHGAPSGAIQFFWTTASVFHEHRNTFVAMWGRKMLRVMSAVGLKVSKISGIINCKDSNA</sequence>
<dbReference type="Proteomes" id="UP000024635">
    <property type="component" value="Unassembled WGS sequence"/>
</dbReference>
<gene>
    <name evidence="1" type="primary">Acey_s0015.g2850</name>
    <name evidence="1" type="ORF">Y032_0015g2850</name>
</gene>
<evidence type="ECO:0000313" key="2">
    <source>
        <dbReference type="Proteomes" id="UP000024635"/>
    </source>
</evidence>
<dbReference type="AlphaFoldDB" id="A0A016VAQ8"/>
<dbReference type="EMBL" id="JARK01001351">
    <property type="protein sequence ID" value="EYC23823.1"/>
    <property type="molecule type" value="Genomic_DNA"/>
</dbReference>
<organism evidence="1 2">
    <name type="scientific">Ancylostoma ceylanicum</name>
    <dbReference type="NCBI Taxonomy" id="53326"/>
    <lineage>
        <taxon>Eukaryota</taxon>
        <taxon>Metazoa</taxon>
        <taxon>Ecdysozoa</taxon>
        <taxon>Nematoda</taxon>
        <taxon>Chromadorea</taxon>
        <taxon>Rhabditida</taxon>
        <taxon>Rhabditina</taxon>
        <taxon>Rhabditomorpha</taxon>
        <taxon>Strongyloidea</taxon>
        <taxon>Ancylostomatidae</taxon>
        <taxon>Ancylostomatinae</taxon>
        <taxon>Ancylostoma</taxon>
    </lineage>
</organism>
<proteinExistence type="predicted"/>
<accession>A0A016VAQ8</accession>